<name>A0A1Y1ZPJ9_9PLEO</name>
<reference evidence="2 3" key="1">
    <citation type="submission" date="2016-07" db="EMBL/GenBank/DDBJ databases">
        <title>Pervasive Adenine N6-methylation of Active Genes in Fungi.</title>
        <authorList>
            <consortium name="DOE Joint Genome Institute"/>
            <person name="Mondo S.J."/>
            <person name="Dannebaum R.O."/>
            <person name="Kuo R.C."/>
            <person name="Labutti K."/>
            <person name="Haridas S."/>
            <person name="Kuo A."/>
            <person name="Salamov A."/>
            <person name="Ahrendt S.R."/>
            <person name="Lipzen A."/>
            <person name="Sullivan W."/>
            <person name="Andreopoulos W.B."/>
            <person name="Clum A."/>
            <person name="Lindquist E."/>
            <person name="Daum C."/>
            <person name="Ramamoorthy G.K."/>
            <person name="Gryganskyi A."/>
            <person name="Culley D."/>
            <person name="Magnuson J.K."/>
            <person name="James T.Y."/>
            <person name="O'Malley M.A."/>
            <person name="Stajich J.E."/>
            <person name="Spatafora J.W."/>
            <person name="Visel A."/>
            <person name="Grigoriev I.V."/>
        </authorList>
    </citation>
    <scope>NUCLEOTIDE SEQUENCE [LARGE SCALE GENOMIC DNA]</scope>
    <source>
        <strain evidence="2 3">CBS 115471</strain>
    </source>
</reference>
<comment type="caution">
    <text evidence="2">The sequence shown here is derived from an EMBL/GenBank/DDBJ whole genome shotgun (WGS) entry which is preliminary data.</text>
</comment>
<protein>
    <recommendedName>
        <fullName evidence="4">Secreted protein</fullName>
    </recommendedName>
</protein>
<organism evidence="2 3">
    <name type="scientific">Clohesyomyces aquaticus</name>
    <dbReference type="NCBI Taxonomy" id="1231657"/>
    <lineage>
        <taxon>Eukaryota</taxon>
        <taxon>Fungi</taxon>
        <taxon>Dikarya</taxon>
        <taxon>Ascomycota</taxon>
        <taxon>Pezizomycotina</taxon>
        <taxon>Dothideomycetes</taxon>
        <taxon>Pleosporomycetidae</taxon>
        <taxon>Pleosporales</taxon>
        <taxon>Lindgomycetaceae</taxon>
        <taxon>Clohesyomyces</taxon>
    </lineage>
</organism>
<proteinExistence type="predicted"/>
<dbReference type="Proteomes" id="UP000193144">
    <property type="component" value="Unassembled WGS sequence"/>
</dbReference>
<feature type="signal peptide" evidence="1">
    <location>
        <begin position="1"/>
        <end position="21"/>
    </location>
</feature>
<accession>A0A1Y1ZPJ9</accession>
<evidence type="ECO:0000313" key="3">
    <source>
        <dbReference type="Proteomes" id="UP000193144"/>
    </source>
</evidence>
<evidence type="ECO:0000313" key="2">
    <source>
        <dbReference type="EMBL" id="ORY12156.1"/>
    </source>
</evidence>
<keyword evidence="1" id="KW-0732">Signal</keyword>
<keyword evidence="3" id="KW-1185">Reference proteome</keyword>
<sequence>MSRGSVSRLLISIHIVRVISAHTSSILIAQTNPQPFQSRTTCSSPHFLFDSPSARYPTCPANLYARTLQILSYRTYRTSVIRICSLHSINY</sequence>
<feature type="chain" id="PRO_5012530837" description="Secreted protein" evidence="1">
    <location>
        <begin position="22"/>
        <end position="91"/>
    </location>
</feature>
<evidence type="ECO:0000256" key="1">
    <source>
        <dbReference type="SAM" id="SignalP"/>
    </source>
</evidence>
<gene>
    <name evidence="2" type="ORF">BCR34DRAFT_564301</name>
</gene>
<dbReference type="AlphaFoldDB" id="A0A1Y1ZPJ9"/>
<dbReference type="EMBL" id="MCFA01000054">
    <property type="protein sequence ID" value="ORY12156.1"/>
    <property type="molecule type" value="Genomic_DNA"/>
</dbReference>
<evidence type="ECO:0008006" key="4">
    <source>
        <dbReference type="Google" id="ProtNLM"/>
    </source>
</evidence>